<accession>A0ABN1UAQ1</accession>
<proteinExistence type="predicted"/>
<evidence type="ECO:0000313" key="3">
    <source>
        <dbReference type="Proteomes" id="UP001499979"/>
    </source>
</evidence>
<feature type="signal peptide" evidence="1">
    <location>
        <begin position="1"/>
        <end position="29"/>
    </location>
</feature>
<evidence type="ECO:0000256" key="1">
    <source>
        <dbReference type="SAM" id="SignalP"/>
    </source>
</evidence>
<feature type="chain" id="PRO_5047081825" evidence="1">
    <location>
        <begin position="30"/>
        <end position="146"/>
    </location>
</feature>
<sequence>MGSMSILRAPVLVAVALAGALLVPASTSAQPARETTAGRTHVIADCVHRTVKPRKVIATCGDANVYAVVKRYGSWRAEEAWGSGRLHLNDCDPSCAEGTFHSYRATFRFHRVVDTRHGPLFTRLGATWLQGGEQQNAQYSLPRRRL</sequence>
<dbReference type="EMBL" id="BAAAJE010000005">
    <property type="protein sequence ID" value="GAA1134247.1"/>
    <property type="molecule type" value="Genomic_DNA"/>
</dbReference>
<keyword evidence="3" id="KW-1185">Reference proteome</keyword>
<gene>
    <name evidence="2" type="ORF">GCM10009606_13010</name>
</gene>
<comment type="caution">
    <text evidence="2">The sequence shown here is derived from an EMBL/GenBank/DDBJ whole genome shotgun (WGS) entry which is preliminary data.</text>
</comment>
<keyword evidence="1" id="KW-0732">Signal</keyword>
<reference evidence="2 3" key="1">
    <citation type="journal article" date="2019" name="Int. J. Syst. Evol. Microbiol.">
        <title>The Global Catalogue of Microorganisms (GCM) 10K type strain sequencing project: providing services to taxonomists for standard genome sequencing and annotation.</title>
        <authorList>
            <consortium name="The Broad Institute Genomics Platform"/>
            <consortium name="The Broad Institute Genome Sequencing Center for Infectious Disease"/>
            <person name="Wu L."/>
            <person name="Ma J."/>
        </authorList>
    </citation>
    <scope>NUCLEOTIDE SEQUENCE [LARGE SCALE GENOMIC DNA]</scope>
    <source>
        <strain evidence="2 3">JCM 11813</strain>
    </source>
</reference>
<protein>
    <submittedName>
        <fullName evidence="2">Uncharacterized protein</fullName>
    </submittedName>
</protein>
<name>A0ABN1UAQ1_9ACTN</name>
<evidence type="ECO:0000313" key="2">
    <source>
        <dbReference type="EMBL" id="GAA1134247.1"/>
    </source>
</evidence>
<dbReference type="Proteomes" id="UP001499979">
    <property type="component" value="Unassembled WGS sequence"/>
</dbReference>
<organism evidence="2 3">
    <name type="scientific">Nocardioides aquiterrae</name>
    <dbReference type="NCBI Taxonomy" id="203799"/>
    <lineage>
        <taxon>Bacteria</taxon>
        <taxon>Bacillati</taxon>
        <taxon>Actinomycetota</taxon>
        <taxon>Actinomycetes</taxon>
        <taxon>Propionibacteriales</taxon>
        <taxon>Nocardioidaceae</taxon>
        <taxon>Nocardioides</taxon>
    </lineage>
</organism>